<evidence type="ECO:0000256" key="5">
    <source>
        <dbReference type="ARBA" id="ARBA00023136"/>
    </source>
</evidence>
<dbReference type="GO" id="GO:0016020">
    <property type="term" value="C:membrane"/>
    <property type="evidence" value="ECO:0007669"/>
    <property type="project" value="UniProtKB-SubCell"/>
</dbReference>
<evidence type="ECO:0000313" key="8">
    <source>
        <dbReference type="Proteomes" id="UP000823886"/>
    </source>
</evidence>
<keyword evidence="2" id="KW-0813">Transport</keyword>
<feature type="transmembrane region" description="Helical" evidence="6">
    <location>
        <begin position="12"/>
        <end position="33"/>
    </location>
</feature>
<dbReference type="PRINTS" id="PR00176">
    <property type="entry name" value="NANEUSMPORT"/>
</dbReference>
<evidence type="ECO:0000256" key="4">
    <source>
        <dbReference type="ARBA" id="ARBA00022989"/>
    </source>
</evidence>
<dbReference type="InterPro" id="IPR000175">
    <property type="entry name" value="Na/ntran_symport"/>
</dbReference>
<proteinExistence type="predicted"/>
<evidence type="ECO:0000256" key="6">
    <source>
        <dbReference type="SAM" id="Phobius"/>
    </source>
</evidence>
<reference evidence="7" key="1">
    <citation type="journal article" date="2021" name="PeerJ">
        <title>Extensive microbial diversity within the chicken gut microbiome revealed by metagenomics and culture.</title>
        <authorList>
            <person name="Gilroy R."/>
            <person name="Ravi A."/>
            <person name="Getino M."/>
            <person name="Pursley I."/>
            <person name="Horton D.L."/>
            <person name="Alikhan N.F."/>
            <person name="Baker D."/>
            <person name="Gharbi K."/>
            <person name="Hall N."/>
            <person name="Watson M."/>
            <person name="Adriaenssens E.M."/>
            <person name="Foster-Nyarko E."/>
            <person name="Jarju S."/>
            <person name="Secka A."/>
            <person name="Antonio M."/>
            <person name="Oren A."/>
            <person name="Chaudhuri R.R."/>
            <person name="La Ragione R."/>
            <person name="Hildebrand F."/>
            <person name="Pallen M.J."/>
        </authorList>
    </citation>
    <scope>NUCLEOTIDE SEQUENCE</scope>
    <source>
        <strain evidence="7">ChiBcec2-3848</strain>
    </source>
</reference>
<feature type="transmembrane region" description="Helical" evidence="6">
    <location>
        <begin position="343"/>
        <end position="359"/>
    </location>
</feature>
<evidence type="ECO:0000313" key="7">
    <source>
        <dbReference type="EMBL" id="HJC62928.1"/>
    </source>
</evidence>
<protein>
    <submittedName>
        <fullName evidence="7">Sodium-dependent transporter</fullName>
    </submittedName>
</protein>
<dbReference type="NCBIfam" id="NF037979">
    <property type="entry name" value="Na_transp"/>
    <property type="match status" value="1"/>
</dbReference>
<accession>A0A9D2PKW2</accession>
<feature type="transmembrane region" description="Helical" evidence="6">
    <location>
        <begin position="93"/>
        <end position="117"/>
    </location>
</feature>
<evidence type="ECO:0000256" key="1">
    <source>
        <dbReference type="ARBA" id="ARBA00004141"/>
    </source>
</evidence>
<feature type="transmembrane region" description="Helical" evidence="6">
    <location>
        <begin position="149"/>
        <end position="167"/>
    </location>
</feature>
<dbReference type="Pfam" id="PF00209">
    <property type="entry name" value="SNF"/>
    <property type="match status" value="2"/>
</dbReference>
<comment type="subcellular location">
    <subcellularLocation>
        <location evidence="1">Membrane</location>
        <topology evidence="1">Multi-pass membrane protein</topology>
    </subcellularLocation>
</comment>
<comment type="caution">
    <text evidence="7">The sequence shown here is derived from an EMBL/GenBank/DDBJ whole genome shotgun (WGS) entry which is preliminary data.</text>
</comment>
<feature type="transmembrane region" description="Helical" evidence="6">
    <location>
        <begin position="415"/>
        <end position="438"/>
    </location>
</feature>
<dbReference type="InterPro" id="IPR047218">
    <property type="entry name" value="YocR/YhdH-like"/>
</dbReference>
<dbReference type="PANTHER" id="PTHR42948:SF1">
    <property type="entry name" value="TRANSPORTER"/>
    <property type="match status" value="1"/>
</dbReference>
<dbReference type="PANTHER" id="PTHR42948">
    <property type="entry name" value="TRANSPORTER"/>
    <property type="match status" value="1"/>
</dbReference>
<evidence type="ECO:0000256" key="3">
    <source>
        <dbReference type="ARBA" id="ARBA00022692"/>
    </source>
</evidence>
<keyword evidence="4 6" id="KW-1133">Transmembrane helix</keyword>
<feature type="transmembrane region" description="Helical" evidence="6">
    <location>
        <begin position="179"/>
        <end position="198"/>
    </location>
</feature>
<keyword evidence="3 6" id="KW-0812">Transmembrane</keyword>
<evidence type="ECO:0000256" key="2">
    <source>
        <dbReference type="ARBA" id="ARBA00022448"/>
    </source>
</evidence>
<dbReference type="EMBL" id="DWVZ01000061">
    <property type="protein sequence ID" value="HJC62928.1"/>
    <property type="molecule type" value="Genomic_DNA"/>
</dbReference>
<feature type="transmembrane region" description="Helical" evidence="6">
    <location>
        <begin position="218"/>
        <end position="242"/>
    </location>
</feature>
<feature type="transmembrane region" description="Helical" evidence="6">
    <location>
        <begin position="254"/>
        <end position="280"/>
    </location>
</feature>
<name>A0A9D2PKW2_9FIRM</name>
<keyword evidence="5 6" id="KW-0472">Membrane</keyword>
<dbReference type="CDD" id="cd10336">
    <property type="entry name" value="SLC6sbd_Tyt1-Like"/>
    <property type="match status" value="1"/>
</dbReference>
<organism evidence="7 8">
    <name type="scientific">Candidatus Blautia merdavium</name>
    <dbReference type="NCBI Taxonomy" id="2838494"/>
    <lineage>
        <taxon>Bacteria</taxon>
        <taxon>Bacillati</taxon>
        <taxon>Bacillota</taxon>
        <taxon>Clostridia</taxon>
        <taxon>Lachnospirales</taxon>
        <taxon>Lachnospiraceae</taxon>
        <taxon>Blautia</taxon>
    </lineage>
</organism>
<dbReference type="PROSITE" id="PS51257">
    <property type="entry name" value="PROKAR_LIPOPROTEIN"/>
    <property type="match status" value="1"/>
</dbReference>
<feature type="transmembrane region" description="Helical" evidence="6">
    <location>
        <begin position="305"/>
        <end position="323"/>
    </location>
</feature>
<dbReference type="SUPFAM" id="SSF161070">
    <property type="entry name" value="SNF-like"/>
    <property type="match status" value="1"/>
</dbReference>
<feature type="transmembrane region" description="Helical" evidence="6">
    <location>
        <begin position="39"/>
        <end position="60"/>
    </location>
</feature>
<dbReference type="AlphaFoldDB" id="A0A9D2PKW2"/>
<dbReference type="Proteomes" id="UP000823886">
    <property type="component" value="Unassembled WGS sequence"/>
</dbReference>
<gene>
    <name evidence="7" type="ORF">H9753_04840</name>
</gene>
<feature type="transmembrane region" description="Helical" evidence="6">
    <location>
        <begin position="371"/>
        <end position="394"/>
    </location>
</feature>
<reference evidence="7" key="2">
    <citation type="submission" date="2021-04" db="EMBL/GenBank/DDBJ databases">
        <authorList>
            <person name="Gilroy R."/>
        </authorList>
    </citation>
    <scope>NUCLEOTIDE SEQUENCE</scope>
    <source>
        <strain evidence="7">ChiBcec2-3848</strain>
    </source>
</reference>
<dbReference type="PROSITE" id="PS50267">
    <property type="entry name" value="NA_NEUROTRAN_SYMP_3"/>
    <property type="match status" value="1"/>
</dbReference>
<dbReference type="InterPro" id="IPR037272">
    <property type="entry name" value="SNS_sf"/>
</dbReference>
<sequence>MQKHKNGSFSNSLGFVLACVGSAVGLGNIWMFPYRLGEYGGAAFLIPYILFICLFGFVGLSAEFAIGRRCGTGTLGAYEYCWNRGEKRNPGKILGWIPLLGSLGIAVGYSVIIGWVLRFLWGSLTNTVLETDASQYFSEVTAFMGNTPWHIVVIVLTVLVLLCGAAAQIEKANKILMPLFFILFAVLAVRVAFLPGAGEGYKFLFVPKWEALANVDTWVMAMGQAFFSLSITGSGMIVYGSYLNKKEDIPKASLQTAFFDTIAAMFSALAIMPAVFAFGIEPSSGPSLMFITIPNIFRQMPMGRLFAVIFFLSVCFAGITSLINMFEAVTESWQHKFGMKRNAAVLLCGAITLLVGLFLEEETRVGNWMDFVTILVVPFGAVLGAVSIYYVFGFDKIKEELETGRKKTLPGFFRFAAKYLYVPLAVIVFVLGLVYGGIG</sequence>